<proteinExistence type="predicted"/>
<dbReference type="OrthoDB" id="10053392at2759"/>
<reference evidence="3" key="1">
    <citation type="submission" date="2025-08" db="UniProtKB">
        <authorList>
            <consortium name="RefSeq"/>
        </authorList>
    </citation>
    <scope>IDENTIFICATION</scope>
</reference>
<dbReference type="InterPro" id="IPR012444">
    <property type="entry name" value="DUF1647"/>
</dbReference>
<dbReference type="Proteomes" id="UP000694845">
    <property type="component" value="Unplaced"/>
</dbReference>
<evidence type="ECO:0000256" key="1">
    <source>
        <dbReference type="SAM" id="SignalP"/>
    </source>
</evidence>
<feature type="chain" id="PRO_5034820610" evidence="1">
    <location>
        <begin position="29"/>
        <end position="359"/>
    </location>
</feature>
<dbReference type="AlphaFoldDB" id="A0A8B7ZFJ8"/>
<name>A0A8B7ZFJ8_ACAPL</name>
<keyword evidence="1" id="KW-0732">Signal</keyword>
<dbReference type="KEGG" id="aplc:110986671"/>
<gene>
    <name evidence="3" type="primary">LOC110986671</name>
</gene>
<dbReference type="PANTHER" id="PTHR31389:SF4">
    <property type="entry name" value="LD39211P"/>
    <property type="match status" value="1"/>
</dbReference>
<sequence length="359" mass="41542">MRLKNKHYLALLLLLITIGLYFLLFGQGDNDGTDDMPWESRRVLRFDLITRDPSRVVSYNYPITNNYTLSNITIDLSKVEPDWKELDHRMVVVTGFNQHLAYIGLGMIASVQAHMPLKKVIVYNLGIHPKIVKSMQQMCNVEVRRFNFDKYPKHLYKTDNKAWRVFALLDILNEYGAFFFVDPHIRFRAPLNLLFPFIIPHKGLIAKPDKKNTTLETTHPSLYHLFGLHIDDFKKHFPNGPAASQDALLVVNSSYLHTKLWSPLIACASKLKCIAPFGAVSNDVVPYGRTHTHRFDFTAVTLLMYRAFMSSWYKDTRLNMMLDKTIDYVEPGGVHDYIWAHYCNPPKSEIDCSVQKNRC</sequence>
<dbReference type="GeneID" id="110986671"/>
<dbReference type="RefSeq" id="XP_022104428.1">
    <property type="nucleotide sequence ID" value="XM_022248736.1"/>
</dbReference>
<keyword evidence="2" id="KW-1185">Reference proteome</keyword>
<dbReference type="OMA" id="DWKELDH"/>
<organism evidence="2 3">
    <name type="scientific">Acanthaster planci</name>
    <name type="common">Crown-of-thorns starfish</name>
    <dbReference type="NCBI Taxonomy" id="133434"/>
    <lineage>
        <taxon>Eukaryota</taxon>
        <taxon>Metazoa</taxon>
        <taxon>Echinodermata</taxon>
        <taxon>Eleutherozoa</taxon>
        <taxon>Asterozoa</taxon>
        <taxon>Asteroidea</taxon>
        <taxon>Valvatacea</taxon>
        <taxon>Valvatida</taxon>
        <taxon>Acanthasteridae</taxon>
        <taxon>Acanthaster</taxon>
    </lineage>
</organism>
<protein>
    <submittedName>
        <fullName evidence="3">Uncharacterized protein LOC110986671</fullName>
    </submittedName>
</protein>
<evidence type="ECO:0000313" key="3">
    <source>
        <dbReference type="RefSeq" id="XP_022104428.1"/>
    </source>
</evidence>
<dbReference type="Pfam" id="PF07801">
    <property type="entry name" value="DUF1647"/>
    <property type="match status" value="1"/>
</dbReference>
<evidence type="ECO:0000313" key="2">
    <source>
        <dbReference type="Proteomes" id="UP000694845"/>
    </source>
</evidence>
<dbReference type="PANTHER" id="PTHR31389">
    <property type="entry name" value="LD39211P"/>
    <property type="match status" value="1"/>
</dbReference>
<feature type="signal peptide" evidence="1">
    <location>
        <begin position="1"/>
        <end position="28"/>
    </location>
</feature>
<accession>A0A8B7ZFJ8</accession>